<dbReference type="Pfam" id="PF25876">
    <property type="entry name" value="HH_MFP_RND"/>
    <property type="match status" value="1"/>
</dbReference>
<feature type="domain" description="YknX-like C-terminal permuted SH3-like" evidence="6">
    <location>
        <begin position="330"/>
        <end position="397"/>
    </location>
</feature>
<dbReference type="OrthoDB" id="9791520at2"/>
<dbReference type="PANTHER" id="PTHR32347">
    <property type="entry name" value="EFFLUX SYSTEM COMPONENT YKNX-RELATED"/>
    <property type="match status" value="1"/>
</dbReference>
<sequence length="406" mass="43476">MGTLVRRFVYLVVIAAVAGTIAWAMWPRPVSVDTAEIARQPLEVTVEDEGVTRIREVYTVSAPISGKVTRAPREVGDAVTAGDTVVAEIMPTDPTFLDARSRRVAEAAVEAARAAVQLAEAEVKQATTQLDFARSDLSRAARLAERKTISARTLEKAEVDVTTAEAQVASARASLEVRRRELESARAQLIQPGAEEELGAGCCVNVPAPVSGRVLKLITESETVVTAGTGLLEIGDPHDLEIVVDLLSRDAVRVTPGAEAQIVNWGGPKPLKAVVKRVDPAAFTKISALGIEEQRVKTILDLTSPEEDWASLGHAFRVVARIVVWRDENAVTVPLAALFRRGEDWAVFKVVGGTATLQKVEIGERNLQLAEVKAGLAPGDTVIVHPSDTVADGVAIEDRGMLETEE</sequence>
<proteinExistence type="predicted"/>
<evidence type="ECO:0008006" key="9">
    <source>
        <dbReference type="Google" id="ProtNLM"/>
    </source>
</evidence>
<feature type="domain" description="Multidrug resistance protein MdtA-like alpha-helical hairpin" evidence="5">
    <location>
        <begin position="119"/>
        <end position="179"/>
    </location>
</feature>
<keyword evidence="2 3" id="KW-0175">Coiled coil</keyword>
<reference evidence="7 8" key="1">
    <citation type="submission" date="2017-07" db="EMBL/GenBank/DDBJ databases">
        <title>Draft Genome Sequences of Select Purple Nonsulfur Bacteria.</title>
        <authorList>
            <person name="Lasarre B."/>
            <person name="Mckinlay J.B."/>
        </authorList>
    </citation>
    <scope>NUCLEOTIDE SEQUENCE [LARGE SCALE GENOMIC DNA]</scope>
    <source>
        <strain evidence="7 8">DSM 11290</strain>
    </source>
</reference>
<dbReference type="EMBL" id="NPEV01000021">
    <property type="protein sequence ID" value="RAI27161.1"/>
    <property type="molecule type" value="Genomic_DNA"/>
</dbReference>
<keyword evidence="4" id="KW-0812">Transmembrane</keyword>
<feature type="transmembrane region" description="Helical" evidence="4">
    <location>
        <begin position="7"/>
        <end position="26"/>
    </location>
</feature>
<dbReference type="Proteomes" id="UP000249299">
    <property type="component" value="Unassembled WGS sequence"/>
</dbReference>
<dbReference type="SUPFAM" id="SSF56954">
    <property type="entry name" value="Outer membrane efflux proteins (OEP)"/>
    <property type="match status" value="1"/>
</dbReference>
<dbReference type="PANTHER" id="PTHR32347:SF29">
    <property type="entry name" value="UPF0194 MEMBRANE PROTEIN YBHG"/>
    <property type="match status" value="1"/>
</dbReference>
<comment type="caution">
    <text evidence="7">The sequence shown here is derived from an EMBL/GenBank/DDBJ whole genome shotgun (WGS) entry which is preliminary data.</text>
</comment>
<dbReference type="InterPro" id="IPR050465">
    <property type="entry name" value="UPF0194_transport"/>
</dbReference>
<dbReference type="RefSeq" id="WP_111434451.1">
    <property type="nucleotide sequence ID" value="NZ_JACIGG010000003.1"/>
</dbReference>
<evidence type="ECO:0000256" key="2">
    <source>
        <dbReference type="ARBA" id="ARBA00023054"/>
    </source>
</evidence>
<dbReference type="AlphaFoldDB" id="A0A327JM37"/>
<accession>A0A327JM37</accession>
<dbReference type="GO" id="GO:0030313">
    <property type="term" value="C:cell envelope"/>
    <property type="evidence" value="ECO:0007669"/>
    <property type="project" value="UniProtKB-SubCell"/>
</dbReference>
<comment type="subcellular location">
    <subcellularLocation>
        <location evidence="1">Cell envelope</location>
    </subcellularLocation>
</comment>
<evidence type="ECO:0000259" key="6">
    <source>
        <dbReference type="Pfam" id="PF25989"/>
    </source>
</evidence>
<evidence type="ECO:0000313" key="7">
    <source>
        <dbReference type="EMBL" id="RAI27161.1"/>
    </source>
</evidence>
<keyword evidence="8" id="KW-1185">Reference proteome</keyword>
<dbReference type="Gene3D" id="2.40.30.170">
    <property type="match status" value="1"/>
</dbReference>
<organism evidence="7 8">
    <name type="scientific">Rhodobium orientis</name>
    <dbReference type="NCBI Taxonomy" id="34017"/>
    <lineage>
        <taxon>Bacteria</taxon>
        <taxon>Pseudomonadati</taxon>
        <taxon>Pseudomonadota</taxon>
        <taxon>Alphaproteobacteria</taxon>
        <taxon>Hyphomicrobiales</taxon>
        <taxon>Rhodobiaceae</taxon>
        <taxon>Rhodobium</taxon>
    </lineage>
</organism>
<evidence type="ECO:0000313" key="8">
    <source>
        <dbReference type="Proteomes" id="UP000249299"/>
    </source>
</evidence>
<dbReference type="Gene3D" id="2.40.420.20">
    <property type="match status" value="1"/>
</dbReference>
<feature type="coiled-coil region" evidence="3">
    <location>
        <begin position="102"/>
        <end position="174"/>
    </location>
</feature>
<protein>
    <recommendedName>
        <fullName evidence="9">RND transporter</fullName>
    </recommendedName>
</protein>
<evidence type="ECO:0000259" key="5">
    <source>
        <dbReference type="Pfam" id="PF25876"/>
    </source>
</evidence>
<dbReference type="InterPro" id="IPR058624">
    <property type="entry name" value="MdtA-like_HH"/>
</dbReference>
<gene>
    <name evidence="7" type="ORF">CH339_11210</name>
</gene>
<name>A0A327JM37_9HYPH</name>
<keyword evidence="4" id="KW-1133">Transmembrane helix</keyword>
<evidence type="ECO:0000256" key="4">
    <source>
        <dbReference type="SAM" id="Phobius"/>
    </source>
</evidence>
<dbReference type="Gene3D" id="1.10.287.470">
    <property type="entry name" value="Helix hairpin bin"/>
    <property type="match status" value="1"/>
</dbReference>
<evidence type="ECO:0000256" key="1">
    <source>
        <dbReference type="ARBA" id="ARBA00004196"/>
    </source>
</evidence>
<dbReference type="InterPro" id="IPR058637">
    <property type="entry name" value="YknX-like_C"/>
</dbReference>
<keyword evidence="4" id="KW-0472">Membrane</keyword>
<evidence type="ECO:0000256" key="3">
    <source>
        <dbReference type="SAM" id="Coils"/>
    </source>
</evidence>
<dbReference type="Gene3D" id="2.40.50.100">
    <property type="match status" value="1"/>
</dbReference>
<dbReference type="Pfam" id="PF25989">
    <property type="entry name" value="YknX_C"/>
    <property type="match status" value="1"/>
</dbReference>